<dbReference type="Pfam" id="PF01386">
    <property type="entry name" value="Ribosomal_L25p"/>
    <property type="match status" value="1"/>
</dbReference>
<protein>
    <recommendedName>
        <fullName evidence="5">Large ribosomal subunit protein bL25</fullName>
    </recommendedName>
    <alternativeName>
        <fullName evidence="5">General stress protein CTC</fullName>
    </alternativeName>
</protein>
<dbReference type="NCBIfam" id="NF004128">
    <property type="entry name" value="PRK05618.1-2"/>
    <property type="match status" value="1"/>
</dbReference>
<evidence type="ECO:0000259" key="7">
    <source>
        <dbReference type="Pfam" id="PF01386"/>
    </source>
</evidence>
<dbReference type="InterPro" id="IPR029751">
    <property type="entry name" value="Ribosomal_L25_dom"/>
</dbReference>
<dbReference type="AlphaFoldDB" id="A0A6M8HSD2"/>
<evidence type="ECO:0000313" key="10">
    <source>
        <dbReference type="Proteomes" id="UP000500767"/>
    </source>
</evidence>
<dbReference type="InterPro" id="IPR020056">
    <property type="entry name" value="Rbsml_bL25/Gln-tRNA_synth_N"/>
</dbReference>
<evidence type="ECO:0000256" key="1">
    <source>
        <dbReference type="ARBA" id="ARBA00022730"/>
    </source>
</evidence>
<keyword evidence="1 5" id="KW-0699">rRNA-binding</keyword>
<feature type="region of interest" description="Disordered" evidence="6">
    <location>
        <begin position="1"/>
        <end position="21"/>
    </location>
</feature>
<keyword evidence="10" id="KW-1185">Reference proteome</keyword>
<dbReference type="Gene3D" id="2.40.240.10">
    <property type="entry name" value="Ribosomal Protein L25, Chain P"/>
    <property type="match status" value="1"/>
</dbReference>
<feature type="domain" description="Large ribosomal subunit protein bL25 L25" evidence="7">
    <location>
        <begin position="7"/>
        <end position="95"/>
    </location>
</feature>
<evidence type="ECO:0000256" key="5">
    <source>
        <dbReference type="HAMAP-Rule" id="MF_01334"/>
    </source>
</evidence>
<comment type="function">
    <text evidence="5">This is one of the proteins that binds to the 5S RNA in the ribosome where it forms part of the central protuberance.</text>
</comment>
<evidence type="ECO:0000256" key="6">
    <source>
        <dbReference type="SAM" id="MobiDB-lite"/>
    </source>
</evidence>
<dbReference type="Pfam" id="PF14693">
    <property type="entry name" value="Ribosomal_TL5_C"/>
    <property type="match status" value="1"/>
</dbReference>
<dbReference type="RefSeq" id="WP_239478762.1">
    <property type="nucleotide sequence ID" value="NZ_CP053708.1"/>
</dbReference>
<feature type="region of interest" description="Disordered" evidence="6">
    <location>
        <begin position="202"/>
        <end position="236"/>
    </location>
</feature>
<dbReference type="GO" id="GO:0008097">
    <property type="term" value="F:5S rRNA binding"/>
    <property type="evidence" value="ECO:0007669"/>
    <property type="project" value="InterPro"/>
</dbReference>
<evidence type="ECO:0000259" key="8">
    <source>
        <dbReference type="Pfam" id="PF14693"/>
    </source>
</evidence>
<evidence type="ECO:0000256" key="3">
    <source>
        <dbReference type="ARBA" id="ARBA00022980"/>
    </source>
</evidence>
<keyword evidence="2 5" id="KW-0694">RNA-binding</keyword>
<accession>A0A6M8HSD2</accession>
<gene>
    <name evidence="5" type="primary">rplY</name>
    <name evidence="5" type="synonym">ctc</name>
    <name evidence="9" type="ORF">HN018_16530</name>
</gene>
<dbReference type="EMBL" id="CP053708">
    <property type="protein sequence ID" value="QKE91429.1"/>
    <property type="molecule type" value="Genomic_DNA"/>
</dbReference>
<dbReference type="GO" id="GO:0006412">
    <property type="term" value="P:translation"/>
    <property type="evidence" value="ECO:0007669"/>
    <property type="project" value="UniProtKB-UniRule"/>
</dbReference>
<dbReference type="InterPro" id="IPR011035">
    <property type="entry name" value="Ribosomal_bL25/Gln-tRNA_synth"/>
</dbReference>
<dbReference type="Proteomes" id="UP000500767">
    <property type="component" value="Chromosome"/>
</dbReference>
<dbReference type="Gene3D" id="2.170.120.20">
    <property type="entry name" value="Ribosomal protein L25, beta domain"/>
    <property type="match status" value="1"/>
</dbReference>
<dbReference type="InterPro" id="IPR037121">
    <property type="entry name" value="Ribosomal_bL25_C"/>
</dbReference>
<comment type="similarity">
    <text evidence="5">Belongs to the bacterial ribosomal protein bL25 family. CTC subfamily.</text>
</comment>
<organism evidence="9 10">
    <name type="scientific">Lichenicola cladoniae</name>
    <dbReference type="NCBI Taxonomy" id="1484109"/>
    <lineage>
        <taxon>Bacteria</taxon>
        <taxon>Pseudomonadati</taxon>
        <taxon>Pseudomonadota</taxon>
        <taxon>Alphaproteobacteria</taxon>
        <taxon>Acetobacterales</taxon>
        <taxon>Acetobacteraceae</taxon>
        <taxon>Lichenicola</taxon>
    </lineage>
</organism>
<evidence type="ECO:0000256" key="4">
    <source>
        <dbReference type="ARBA" id="ARBA00023274"/>
    </source>
</evidence>
<comment type="subunit">
    <text evidence="5">Part of the 50S ribosomal subunit; part of the 5S rRNA/L5/L18/L25 subcomplex. Contacts the 5S rRNA. Binds to the 5S rRNA independently of L5 and L18.</text>
</comment>
<dbReference type="InterPro" id="IPR020057">
    <property type="entry name" value="Ribosomal_bL25_b-dom"/>
</dbReference>
<reference evidence="9 10" key="1">
    <citation type="journal article" date="2014" name="World J. Microbiol. Biotechnol.">
        <title>Biodiversity and physiological characteristics of Antarctic and Arctic lichens-associated bacteria.</title>
        <authorList>
            <person name="Lee Y.M."/>
            <person name="Kim E.H."/>
            <person name="Lee H.K."/>
            <person name="Hong S.G."/>
        </authorList>
    </citation>
    <scope>NUCLEOTIDE SEQUENCE [LARGE SCALE GENOMIC DNA]</scope>
    <source>
        <strain evidence="9 10">PAMC 26569</strain>
    </source>
</reference>
<dbReference type="SUPFAM" id="SSF50715">
    <property type="entry name" value="Ribosomal protein L25-like"/>
    <property type="match status" value="1"/>
</dbReference>
<sequence>MTNFTTIEASTREEAGKGAARATRREGLVPAVIYGARQPATLISLDPRVVMRELTKSGWRSRLYEVNAGGGASVRALMREVQLHPVTDRPIHVDFQRLAPGEQIKVAVQVVFINEETSVGIKRGGVLNVVRHTIEVSVDPDHIPANFTVDLAGLDINDNVRWSDVKDVENVHPVIADRDFVIATVAAPTVVAELEPVAAAAAAPAAPAKGGSKAPSKPAAGKPAAAKPAAKPAGKK</sequence>
<evidence type="ECO:0000256" key="2">
    <source>
        <dbReference type="ARBA" id="ARBA00022884"/>
    </source>
</evidence>
<dbReference type="PANTHER" id="PTHR33284">
    <property type="entry name" value="RIBOSOMAL PROTEIN L25/GLN-TRNA SYNTHETASE, ANTI-CODON-BINDING DOMAIN-CONTAINING PROTEIN"/>
    <property type="match status" value="1"/>
</dbReference>
<feature type="domain" description="Large ribosomal subunit protein bL25 beta" evidence="8">
    <location>
        <begin position="104"/>
        <end position="188"/>
    </location>
</feature>
<dbReference type="InterPro" id="IPR001021">
    <property type="entry name" value="Ribosomal_bL25_long"/>
</dbReference>
<dbReference type="KEGG" id="lck:HN018_16530"/>
<dbReference type="NCBIfam" id="TIGR00731">
    <property type="entry name" value="bL25_bact_ctc"/>
    <property type="match status" value="1"/>
</dbReference>
<keyword evidence="3 5" id="KW-0689">Ribosomal protein</keyword>
<evidence type="ECO:0000313" key="9">
    <source>
        <dbReference type="EMBL" id="QKE91429.1"/>
    </source>
</evidence>
<dbReference type="PANTHER" id="PTHR33284:SF1">
    <property type="entry name" value="RIBOSOMAL PROTEIN L25_GLN-TRNA SYNTHETASE, ANTI-CODON-BINDING DOMAIN-CONTAINING PROTEIN"/>
    <property type="match status" value="1"/>
</dbReference>
<dbReference type="InterPro" id="IPR020930">
    <property type="entry name" value="Ribosomal_uL5_bac-type"/>
</dbReference>
<dbReference type="HAMAP" id="MF_01334">
    <property type="entry name" value="Ribosomal_bL25_CTC"/>
    <property type="match status" value="1"/>
</dbReference>
<proteinExistence type="inferred from homology"/>
<dbReference type="GO" id="GO:0003735">
    <property type="term" value="F:structural constituent of ribosome"/>
    <property type="evidence" value="ECO:0007669"/>
    <property type="project" value="InterPro"/>
</dbReference>
<dbReference type="CDD" id="cd00495">
    <property type="entry name" value="Ribosomal_L25_TL5_CTC"/>
    <property type="match status" value="1"/>
</dbReference>
<dbReference type="GO" id="GO:0022625">
    <property type="term" value="C:cytosolic large ribosomal subunit"/>
    <property type="evidence" value="ECO:0007669"/>
    <property type="project" value="TreeGrafter"/>
</dbReference>
<keyword evidence="4 5" id="KW-0687">Ribonucleoprotein</keyword>
<name>A0A6M8HSD2_9PROT</name>